<dbReference type="SMART" id="SM00355">
    <property type="entry name" value="ZnF_C2H2"/>
    <property type="match status" value="1"/>
</dbReference>
<feature type="domain" description="C2H2-type" evidence="5">
    <location>
        <begin position="544"/>
        <end position="572"/>
    </location>
</feature>
<feature type="region of interest" description="Disordered" evidence="4">
    <location>
        <begin position="507"/>
        <end position="527"/>
    </location>
</feature>
<dbReference type="InterPro" id="IPR048408">
    <property type="entry name" value="ZNF512_C2HC"/>
</dbReference>
<dbReference type="InterPro" id="IPR000477">
    <property type="entry name" value="RT_dom"/>
</dbReference>
<dbReference type="Proteomes" id="UP001274896">
    <property type="component" value="Unassembled WGS sequence"/>
</dbReference>
<dbReference type="GO" id="GO:0008270">
    <property type="term" value="F:zinc ion binding"/>
    <property type="evidence" value="ECO:0007669"/>
    <property type="project" value="UniProtKB-KW"/>
</dbReference>
<evidence type="ECO:0000313" key="8">
    <source>
        <dbReference type="Proteomes" id="UP001274896"/>
    </source>
</evidence>
<proteinExistence type="inferred from homology"/>
<keyword evidence="8" id="KW-1185">Reference proteome</keyword>
<name>A0AAE0QFC3_9TELE</name>
<dbReference type="InterPro" id="IPR013087">
    <property type="entry name" value="Znf_C2H2_type"/>
</dbReference>
<dbReference type="Gene3D" id="3.30.70.270">
    <property type="match status" value="1"/>
</dbReference>
<feature type="domain" description="Reverse transcriptase" evidence="6">
    <location>
        <begin position="245"/>
        <end position="461"/>
    </location>
</feature>
<keyword evidence="3" id="KW-0862">Zinc</keyword>
<reference evidence="7" key="1">
    <citation type="submission" date="2023-06" db="EMBL/GenBank/DDBJ databases">
        <title>Male Hemibagrus guttatus genome.</title>
        <authorList>
            <person name="Bian C."/>
        </authorList>
    </citation>
    <scope>NUCLEOTIDE SEQUENCE</scope>
    <source>
        <strain evidence="7">Male_cb2023</strain>
        <tissue evidence="7">Muscle</tissue>
    </source>
</reference>
<dbReference type="PROSITE" id="PS00028">
    <property type="entry name" value="ZINC_FINGER_C2H2_1"/>
    <property type="match status" value="1"/>
</dbReference>
<dbReference type="GO" id="GO:0004523">
    <property type="term" value="F:RNA-DNA hybrid ribonuclease activity"/>
    <property type="evidence" value="ECO:0007669"/>
    <property type="project" value="UniProtKB-EC"/>
</dbReference>
<dbReference type="InterPro" id="IPR043128">
    <property type="entry name" value="Rev_trsase/Diguanyl_cyclase"/>
</dbReference>
<evidence type="ECO:0000256" key="2">
    <source>
        <dbReference type="ARBA" id="ARBA00012180"/>
    </source>
</evidence>
<accession>A0AAE0QFC3</accession>
<keyword evidence="3" id="KW-0863">Zinc-finger</keyword>
<gene>
    <name evidence="7" type="ORF">QTP70_016144</name>
</gene>
<feature type="region of interest" description="Disordered" evidence="4">
    <location>
        <begin position="440"/>
        <end position="464"/>
    </location>
</feature>
<evidence type="ECO:0000256" key="3">
    <source>
        <dbReference type="PROSITE-ProRule" id="PRU00042"/>
    </source>
</evidence>
<protein>
    <recommendedName>
        <fullName evidence="2">ribonuclease H</fullName>
        <ecNumber evidence="2">3.1.26.4</ecNumber>
    </recommendedName>
</protein>
<dbReference type="InterPro" id="IPR036691">
    <property type="entry name" value="Endo/exonu/phosph_ase_sf"/>
</dbReference>
<dbReference type="SUPFAM" id="SSF56672">
    <property type="entry name" value="DNA/RNA polymerases"/>
    <property type="match status" value="1"/>
</dbReference>
<dbReference type="Pfam" id="PF21276">
    <property type="entry name" value="ZNF512_C2HC"/>
    <property type="match status" value="1"/>
</dbReference>
<evidence type="ECO:0000259" key="5">
    <source>
        <dbReference type="PROSITE" id="PS50157"/>
    </source>
</evidence>
<dbReference type="Gene3D" id="3.60.10.10">
    <property type="entry name" value="Endonuclease/exonuclease/phosphatase"/>
    <property type="match status" value="1"/>
</dbReference>
<comment type="similarity">
    <text evidence="1">Belongs to the beta type-B retroviral polymerase family. HERV class-II K(HML-2) pol subfamily.</text>
</comment>
<keyword evidence="3" id="KW-0479">Metal-binding</keyword>
<dbReference type="InterPro" id="IPR036236">
    <property type="entry name" value="Znf_C2H2_sf"/>
</dbReference>
<dbReference type="Pfam" id="PF00078">
    <property type="entry name" value="RVT_1"/>
    <property type="match status" value="1"/>
</dbReference>
<feature type="region of interest" description="Disordered" evidence="4">
    <location>
        <begin position="632"/>
        <end position="659"/>
    </location>
</feature>
<dbReference type="EMBL" id="JAUCMX010000017">
    <property type="protein sequence ID" value="KAK3518974.1"/>
    <property type="molecule type" value="Genomic_DNA"/>
</dbReference>
<comment type="caution">
    <text evidence="7">The sequence shown here is derived from an EMBL/GenBank/DDBJ whole genome shotgun (WGS) entry which is preliminary data.</text>
</comment>
<dbReference type="EC" id="3.1.26.4" evidence="2"/>
<evidence type="ECO:0000259" key="6">
    <source>
        <dbReference type="PROSITE" id="PS50878"/>
    </source>
</evidence>
<sequence>MMERRKVDILCVQETRWKGSKARNIGAGFKLLYYDVDSKRNGVGVVLKEEFVRNVLKVKRVSDRVMSLKLEIEGVMLNVVSGYAPQKREEHRVTYKSGGRRTQVDYILCRRGNLKEISDCKVVVGESVARQHRMVVCRMTLMVWKKKRSKIVIEKKTKWWKLKKEECCEEFRQKLRQALGGQVVLPDDWETTAEVIRETGRKVLGVSSGRRKEDKETWWWNEEVQDSVQRKRLAKKKWDMDRTEENRQEYKELQCRVKREVSKAKQKAYDELYTRLDTREGAKDLYRLARQRDQDGKDVQQYRDGQRELHCVFVDLEKAYDRVPREELWYCMRKSGVAGKYVRMVQDMYERSRTVVRCAVGQTEEFKVEVGLHQGSALSPFLFAMVMDQLSEEVRQESPLTMMFADDIVICSESREQVEENLERWRFALERRGMKVSRSMDPSSVSRLVKPSSGTFKGRPPKHSQPLETVQLDCTENDNHVNCCRKTMFIGFKPFLIFVMMSVVKDKSGTSPNERTGKKKKEHHSVEVPDHCTIPETVAENFSYGCPYCEAVFTTKVHLQKHKLWNHSERVNMERKIAVTMEQVVELKAKPKLQTNTVHSKKSLHCQRGNEKHLIRGMNKVDEKLKVGRTKRPEGGLFNEESQKKQLAPVSAKRESTCHSQAPLIDSEARVSILEHSEMSCSTCSAVTYKTCPGFKKHLKICQKVSGPAK</sequence>
<dbReference type="PROSITE" id="PS50157">
    <property type="entry name" value="ZINC_FINGER_C2H2_2"/>
    <property type="match status" value="1"/>
</dbReference>
<dbReference type="SUPFAM" id="SSF57667">
    <property type="entry name" value="beta-beta-alpha zinc fingers"/>
    <property type="match status" value="1"/>
</dbReference>
<dbReference type="SUPFAM" id="SSF56219">
    <property type="entry name" value="DNase I-like"/>
    <property type="match status" value="1"/>
</dbReference>
<dbReference type="PANTHER" id="PTHR19446">
    <property type="entry name" value="REVERSE TRANSCRIPTASES"/>
    <property type="match status" value="1"/>
</dbReference>
<evidence type="ECO:0000256" key="1">
    <source>
        <dbReference type="ARBA" id="ARBA00010879"/>
    </source>
</evidence>
<evidence type="ECO:0000256" key="4">
    <source>
        <dbReference type="SAM" id="MobiDB-lite"/>
    </source>
</evidence>
<evidence type="ECO:0000313" key="7">
    <source>
        <dbReference type="EMBL" id="KAK3518974.1"/>
    </source>
</evidence>
<dbReference type="AlphaFoldDB" id="A0AAE0QFC3"/>
<organism evidence="7 8">
    <name type="scientific">Hemibagrus guttatus</name>
    <dbReference type="NCBI Taxonomy" id="175788"/>
    <lineage>
        <taxon>Eukaryota</taxon>
        <taxon>Metazoa</taxon>
        <taxon>Chordata</taxon>
        <taxon>Craniata</taxon>
        <taxon>Vertebrata</taxon>
        <taxon>Euteleostomi</taxon>
        <taxon>Actinopterygii</taxon>
        <taxon>Neopterygii</taxon>
        <taxon>Teleostei</taxon>
        <taxon>Ostariophysi</taxon>
        <taxon>Siluriformes</taxon>
        <taxon>Bagridae</taxon>
        <taxon>Hemibagrus</taxon>
    </lineage>
</organism>
<dbReference type="InterPro" id="IPR043502">
    <property type="entry name" value="DNA/RNA_pol_sf"/>
</dbReference>
<dbReference type="PROSITE" id="PS50878">
    <property type="entry name" value="RT_POL"/>
    <property type="match status" value="1"/>
</dbReference>